<dbReference type="RefSeq" id="WP_134506310.1">
    <property type="nucleotide sequence ID" value="NZ_SOFM01000007.1"/>
</dbReference>
<gene>
    <name evidence="1" type="ORF">E3O32_01480</name>
</gene>
<reference evidence="1 2" key="1">
    <citation type="submission" date="2019-03" db="EMBL/GenBank/DDBJ databases">
        <title>Genomics of glacier-inhabiting Cryobacterium strains.</title>
        <authorList>
            <person name="Liu Q."/>
            <person name="Xin Y.-H."/>
        </authorList>
    </citation>
    <scope>NUCLEOTIDE SEQUENCE [LARGE SCALE GENOMIC DNA]</scope>
    <source>
        <strain evidence="1 2">RHLT2-21</strain>
    </source>
</reference>
<evidence type="ECO:0000313" key="2">
    <source>
        <dbReference type="Proteomes" id="UP000297643"/>
    </source>
</evidence>
<dbReference type="Proteomes" id="UP000297643">
    <property type="component" value="Unassembled WGS sequence"/>
</dbReference>
<dbReference type="AlphaFoldDB" id="A0A4R8WDE2"/>
<proteinExistence type="predicted"/>
<keyword evidence="2" id="KW-1185">Reference proteome</keyword>
<dbReference type="EMBL" id="SOFM01000007">
    <property type="protein sequence ID" value="TFC07225.1"/>
    <property type="molecule type" value="Genomic_DNA"/>
</dbReference>
<protein>
    <submittedName>
        <fullName evidence="1">Uncharacterized protein</fullName>
    </submittedName>
</protein>
<sequence>MDHGQLFSVVMAGPALWEVRHEVTNEFAGMIQRTPRGFLLRNDQTQAIGSFGSISSALEGLYEVA</sequence>
<evidence type="ECO:0000313" key="1">
    <source>
        <dbReference type="EMBL" id="TFC07225.1"/>
    </source>
</evidence>
<comment type="caution">
    <text evidence="1">The sequence shown here is derived from an EMBL/GenBank/DDBJ whole genome shotgun (WGS) entry which is preliminary data.</text>
</comment>
<name>A0A4R8WDE2_9MICO</name>
<organism evidence="1 2">
    <name type="scientific">Cryobacterium mannosilyticum</name>
    <dbReference type="NCBI Taxonomy" id="1259190"/>
    <lineage>
        <taxon>Bacteria</taxon>
        <taxon>Bacillati</taxon>
        <taxon>Actinomycetota</taxon>
        <taxon>Actinomycetes</taxon>
        <taxon>Micrococcales</taxon>
        <taxon>Microbacteriaceae</taxon>
        <taxon>Cryobacterium</taxon>
    </lineage>
</organism>
<accession>A0A4R8WDE2</accession>